<accession>A0A265NDN1</accession>
<evidence type="ECO:0000313" key="1">
    <source>
        <dbReference type="EMBL" id="OZU89885.1"/>
    </source>
</evidence>
<comment type="caution">
    <text evidence="1">The sequence shown here is derived from an EMBL/GenBank/DDBJ whole genome shotgun (WGS) entry which is preliminary data.</text>
</comment>
<evidence type="ECO:0000313" key="2">
    <source>
        <dbReference type="Proteomes" id="UP000216498"/>
    </source>
</evidence>
<dbReference type="EMBL" id="NPMS01000001">
    <property type="protein sequence ID" value="OZU89885.1"/>
    <property type="molecule type" value="Genomic_DNA"/>
</dbReference>
<gene>
    <name evidence="1" type="ORF">CIL03_01730</name>
</gene>
<proteinExistence type="predicted"/>
<sequence>MVLPVFMLFVVFMATIIKISVAEIALNKSVSETAQVIATHAYPVTILTEETRSIANDKLSGLTINEFNMGDVEKLVGTTFRAAFDIDISGSNYIQQLSSGLVTPIIQGKFADNVDNSFFDESNVRVEVDLPGSINGSSESYVGITAEYDMDIVVPFVDHTITIKKKAYERLWVGGY</sequence>
<keyword evidence="2" id="KW-1185">Reference proteome</keyword>
<protein>
    <submittedName>
        <fullName evidence="1">Uncharacterized protein</fullName>
    </submittedName>
</protein>
<reference evidence="1 2" key="1">
    <citation type="submission" date="2017-08" db="EMBL/GenBank/DDBJ databases">
        <title>Virgibacillus indicus sp. nov. and Virgibacillus profoundi sp. nov, two moderately halophilic bacteria isolated from marine sediment by using the Microfluidic Streak Plate.</title>
        <authorList>
            <person name="Xu B."/>
            <person name="Hu B."/>
            <person name="Wang J."/>
            <person name="Zhu Y."/>
            <person name="Huang L."/>
            <person name="Du W."/>
            <person name="Huang Y."/>
        </authorList>
    </citation>
    <scope>NUCLEOTIDE SEQUENCE [LARGE SCALE GENOMIC DNA]</scope>
    <source>
        <strain evidence="1 2">IO3-P2-C2</strain>
    </source>
</reference>
<dbReference type="AlphaFoldDB" id="A0A265NDN1"/>
<name>A0A265NDN1_9BACI</name>
<dbReference type="Proteomes" id="UP000216498">
    <property type="component" value="Unassembled WGS sequence"/>
</dbReference>
<organism evidence="1 2">
    <name type="scientific">Virgibacillus indicus</name>
    <dbReference type="NCBI Taxonomy" id="2024554"/>
    <lineage>
        <taxon>Bacteria</taxon>
        <taxon>Bacillati</taxon>
        <taxon>Bacillota</taxon>
        <taxon>Bacilli</taxon>
        <taxon>Bacillales</taxon>
        <taxon>Bacillaceae</taxon>
        <taxon>Virgibacillus</taxon>
    </lineage>
</organism>